<dbReference type="EMBL" id="LCNU01000032">
    <property type="protein sequence ID" value="KKU63149.1"/>
    <property type="molecule type" value="Genomic_DNA"/>
</dbReference>
<feature type="chain" id="PRO_5002539482" description="Integral membrane protein" evidence="2">
    <location>
        <begin position="25"/>
        <end position="128"/>
    </location>
</feature>
<evidence type="ECO:0008006" key="5">
    <source>
        <dbReference type="Google" id="ProtNLM"/>
    </source>
</evidence>
<gene>
    <name evidence="3" type="ORF">UX86_C0032G0012</name>
</gene>
<evidence type="ECO:0000313" key="4">
    <source>
        <dbReference type="Proteomes" id="UP000034502"/>
    </source>
</evidence>
<keyword evidence="1" id="KW-0812">Transmembrane</keyword>
<evidence type="ECO:0000256" key="1">
    <source>
        <dbReference type="SAM" id="Phobius"/>
    </source>
</evidence>
<dbReference type="Pfam" id="PF18895">
    <property type="entry name" value="T4SS_pilin"/>
    <property type="match status" value="1"/>
</dbReference>
<dbReference type="Proteomes" id="UP000034502">
    <property type="component" value="Unassembled WGS sequence"/>
</dbReference>
<protein>
    <recommendedName>
        <fullName evidence="5">Integral membrane protein</fullName>
    </recommendedName>
</protein>
<feature type="signal peptide" evidence="2">
    <location>
        <begin position="1"/>
        <end position="24"/>
    </location>
</feature>
<name>A0A0G1S0Y8_9BACT</name>
<keyword evidence="1" id="KW-0472">Membrane</keyword>
<accession>A0A0G1S0Y8</accession>
<dbReference type="InterPro" id="IPR043993">
    <property type="entry name" value="T4SS_pilin"/>
</dbReference>
<proteinExistence type="predicted"/>
<feature type="transmembrane region" description="Helical" evidence="1">
    <location>
        <begin position="92"/>
        <end position="116"/>
    </location>
</feature>
<evidence type="ECO:0000256" key="2">
    <source>
        <dbReference type="SAM" id="SignalP"/>
    </source>
</evidence>
<evidence type="ECO:0000313" key="3">
    <source>
        <dbReference type="EMBL" id="KKU63149.1"/>
    </source>
</evidence>
<reference evidence="3 4" key="1">
    <citation type="journal article" date="2015" name="Nature">
        <title>rRNA introns, odd ribosomes, and small enigmatic genomes across a large radiation of phyla.</title>
        <authorList>
            <person name="Brown C.T."/>
            <person name="Hug L.A."/>
            <person name="Thomas B.C."/>
            <person name="Sharon I."/>
            <person name="Castelle C.J."/>
            <person name="Singh A."/>
            <person name="Wilkins M.J."/>
            <person name="Williams K.H."/>
            <person name="Banfield J.F."/>
        </authorList>
    </citation>
    <scope>NUCLEOTIDE SEQUENCE [LARGE SCALE GENOMIC DNA]</scope>
</reference>
<dbReference type="AlphaFoldDB" id="A0A0G1S0Y8"/>
<dbReference type="STRING" id="1618364.UX86_C0032G0012"/>
<organism evidence="3 4">
    <name type="scientific">Candidatus Amesbacteria bacterium GW2011_GWC1_47_15</name>
    <dbReference type="NCBI Taxonomy" id="1618364"/>
    <lineage>
        <taxon>Bacteria</taxon>
        <taxon>Candidatus Amesiibacteriota</taxon>
    </lineage>
</organism>
<sequence length="128" mass="13642">MTRFKKYLAAALGLAAVLPGKALAITPDTVIITSNTYPTISNLKPSNYVAGAINLLLGVSGIISFIFLLVGGIQWILAGGDKEGTEKARKRITNALIGLAVVFSAYALIFILQALFNIDIIRLNLQPL</sequence>
<keyword evidence="1" id="KW-1133">Transmembrane helix</keyword>
<comment type="caution">
    <text evidence="3">The sequence shown here is derived from an EMBL/GenBank/DDBJ whole genome shotgun (WGS) entry which is preliminary data.</text>
</comment>
<keyword evidence="2" id="KW-0732">Signal</keyword>
<dbReference type="PATRIC" id="fig|1618364.3.peg.889"/>
<feature type="transmembrane region" description="Helical" evidence="1">
    <location>
        <begin position="48"/>
        <end position="71"/>
    </location>
</feature>